<name>A0A0W8FJX0_9ZZZZ</name>
<gene>
    <name evidence="1" type="ORF">ASZ90_009043</name>
</gene>
<proteinExistence type="predicted"/>
<dbReference type="AlphaFoldDB" id="A0A0W8FJX0"/>
<protein>
    <submittedName>
        <fullName evidence="1">Uncharacterized protein</fullName>
    </submittedName>
</protein>
<sequence length="554" mass="61633">MATISGALTSGDSGSGTIYILALYPVDKEDIRIMETEAQPHESEYVAAYTTLTAPGQYSVQVPAPGEYILYAWKDVNGDGGIDHEDYLEANGWYRTDEYLLPTSVIVAPRWEVPDINLTLIAPTPYPEQELSVIRGSGGGTLKHIRGYPVLQLWGTDEERAYAQGYLVGPQIRDWAEYVLIEFFARSPSRYENEILPYIRNNFSANDPYIPVADEMIQGMRDSGTSMRIDILDRDITRDDILAINSLYFLMFLRSYLHYRETGETDTLFCSNAAVWGDLTRDAEMSGGLIHGKNMDGGNDLRKVTVNTLLIVATRPEEGSGKMRLVGIDWPGFYGTYNAMNEEGLIMTVHSVGSPPDFNATDMLEYSTLNMEILQTCRTIPEAEAYWKSRNMTRTGGWNTAISVPYRADPPGGIPSVTFESDSYGMEVRRPGDIPPTGIPAILTTNDFYVYTAGPDAGGGAENESHASILPTHYRYIAMNDTLNQSISEGRSIGTPEMINILQATSSEWGSTVYSYIGYPDNMSFAVAREDPERKILGAPYANFTKFSFEEVFR</sequence>
<organism evidence="1">
    <name type="scientific">hydrocarbon metagenome</name>
    <dbReference type="NCBI Taxonomy" id="938273"/>
    <lineage>
        <taxon>unclassified sequences</taxon>
        <taxon>metagenomes</taxon>
        <taxon>ecological metagenomes</taxon>
    </lineage>
</organism>
<evidence type="ECO:0000313" key="1">
    <source>
        <dbReference type="EMBL" id="KUG21208.1"/>
    </source>
</evidence>
<reference evidence="1" key="1">
    <citation type="journal article" date="2015" name="Proc. Natl. Acad. Sci. U.S.A.">
        <title>Networks of energetic and metabolic interactions define dynamics in microbial communities.</title>
        <authorList>
            <person name="Embree M."/>
            <person name="Liu J.K."/>
            <person name="Al-Bassam M.M."/>
            <person name="Zengler K."/>
        </authorList>
    </citation>
    <scope>NUCLEOTIDE SEQUENCE</scope>
</reference>
<comment type="caution">
    <text evidence="1">The sequence shown here is derived from an EMBL/GenBank/DDBJ whole genome shotgun (WGS) entry which is preliminary data.</text>
</comment>
<dbReference type="EMBL" id="LNQE01001089">
    <property type="protein sequence ID" value="KUG21208.1"/>
    <property type="molecule type" value="Genomic_DNA"/>
</dbReference>
<dbReference type="Gene3D" id="3.60.60.10">
    <property type="entry name" value="Penicillin V Acylase, Chain A"/>
    <property type="match status" value="1"/>
</dbReference>
<accession>A0A0W8FJX0</accession>